<dbReference type="AlphaFoldDB" id="A0A0A8Y985"/>
<proteinExistence type="predicted"/>
<reference evidence="1" key="2">
    <citation type="journal article" date="2015" name="Data Brief">
        <title>Shoot transcriptome of the giant reed, Arundo donax.</title>
        <authorList>
            <person name="Barrero R.A."/>
            <person name="Guerrero F.D."/>
            <person name="Moolhuijzen P."/>
            <person name="Goolsby J.A."/>
            <person name="Tidwell J."/>
            <person name="Bellgard S.E."/>
            <person name="Bellgard M.I."/>
        </authorList>
    </citation>
    <scope>NUCLEOTIDE SEQUENCE</scope>
    <source>
        <tissue evidence="1">Shoot tissue taken approximately 20 cm above the soil surface</tissue>
    </source>
</reference>
<name>A0A0A8Y985_ARUDO</name>
<sequence length="39" mass="4485">MRSNKICHQHKEESCKSKMVQTAKRIFASIMGVSENAFE</sequence>
<dbReference type="EMBL" id="GBRH01276065">
    <property type="protein sequence ID" value="JAD21830.1"/>
    <property type="molecule type" value="Transcribed_RNA"/>
</dbReference>
<protein>
    <submittedName>
        <fullName evidence="1">Uncharacterized protein</fullName>
    </submittedName>
</protein>
<organism evidence="1">
    <name type="scientific">Arundo donax</name>
    <name type="common">Giant reed</name>
    <name type="synonym">Donax arundinaceus</name>
    <dbReference type="NCBI Taxonomy" id="35708"/>
    <lineage>
        <taxon>Eukaryota</taxon>
        <taxon>Viridiplantae</taxon>
        <taxon>Streptophyta</taxon>
        <taxon>Embryophyta</taxon>
        <taxon>Tracheophyta</taxon>
        <taxon>Spermatophyta</taxon>
        <taxon>Magnoliopsida</taxon>
        <taxon>Liliopsida</taxon>
        <taxon>Poales</taxon>
        <taxon>Poaceae</taxon>
        <taxon>PACMAD clade</taxon>
        <taxon>Arundinoideae</taxon>
        <taxon>Arundineae</taxon>
        <taxon>Arundo</taxon>
    </lineage>
</organism>
<evidence type="ECO:0000313" key="1">
    <source>
        <dbReference type="EMBL" id="JAD21830.1"/>
    </source>
</evidence>
<reference evidence="1" key="1">
    <citation type="submission" date="2014-09" db="EMBL/GenBank/DDBJ databases">
        <authorList>
            <person name="Magalhaes I.L.F."/>
            <person name="Oliveira U."/>
            <person name="Santos F.R."/>
            <person name="Vidigal T.H.D.A."/>
            <person name="Brescovit A.D."/>
            <person name="Santos A.J."/>
        </authorList>
    </citation>
    <scope>NUCLEOTIDE SEQUENCE</scope>
    <source>
        <tissue evidence="1">Shoot tissue taken approximately 20 cm above the soil surface</tissue>
    </source>
</reference>
<accession>A0A0A8Y985</accession>